<keyword evidence="12" id="KW-1185">Reference proteome</keyword>
<gene>
    <name evidence="11" type="ORF">HOLleu_18318</name>
</gene>
<dbReference type="GO" id="GO:0006302">
    <property type="term" value="P:double-strand break repair"/>
    <property type="evidence" value="ECO:0007669"/>
    <property type="project" value="UniProtKB-ARBA"/>
</dbReference>
<dbReference type="FunFam" id="3.40.50.10130:FF:000001">
    <property type="entry name" value="DNA excision repair protein ERCC-1"/>
    <property type="match status" value="1"/>
</dbReference>
<keyword evidence="5" id="KW-0234">DNA repair</keyword>
<dbReference type="PANTHER" id="PTHR12749:SF0">
    <property type="entry name" value="DNA EXCISION REPAIR PROTEIN ERCC-1"/>
    <property type="match status" value="1"/>
</dbReference>
<comment type="similarity">
    <text evidence="2">Belongs to the ERCC1/RAD10/SWI10 family.</text>
</comment>
<dbReference type="GO" id="GO:0000110">
    <property type="term" value="C:nucleotide-excision repair factor 1 complex"/>
    <property type="evidence" value="ECO:0007669"/>
    <property type="project" value="TreeGrafter"/>
</dbReference>
<keyword evidence="4" id="KW-0238">DNA-binding</keyword>
<dbReference type="GO" id="GO:0003697">
    <property type="term" value="F:single-stranded DNA binding"/>
    <property type="evidence" value="ECO:0007669"/>
    <property type="project" value="TreeGrafter"/>
</dbReference>
<dbReference type="GO" id="GO:0070914">
    <property type="term" value="P:UV-damage excision repair"/>
    <property type="evidence" value="ECO:0007669"/>
    <property type="project" value="TreeGrafter"/>
</dbReference>
<dbReference type="GO" id="GO:0006289">
    <property type="term" value="P:nucleotide-excision repair"/>
    <property type="evidence" value="ECO:0007669"/>
    <property type="project" value="UniProtKB-ARBA"/>
</dbReference>
<dbReference type="Pfam" id="PF14520">
    <property type="entry name" value="HHH_5"/>
    <property type="match status" value="1"/>
</dbReference>
<dbReference type="PANTHER" id="PTHR12749">
    <property type="entry name" value="EXCISION REPAIR CROSS-COMPLEMENTING 1 ERCC1"/>
    <property type="match status" value="1"/>
</dbReference>
<protein>
    <recommendedName>
        <fullName evidence="8">DNA excision repair protein ERCC-1</fullName>
    </recommendedName>
</protein>
<evidence type="ECO:0000256" key="1">
    <source>
        <dbReference type="ARBA" id="ARBA00004123"/>
    </source>
</evidence>
<dbReference type="InterPro" id="IPR004579">
    <property type="entry name" value="ERCC1/RAD10/SWI10"/>
</dbReference>
<feature type="compositionally biased region" description="Basic and acidic residues" evidence="9">
    <location>
        <begin position="28"/>
        <end position="37"/>
    </location>
</feature>
<dbReference type="Proteomes" id="UP001152320">
    <property type="component" value="Chromosome 8"/>
</dbReference>
<dbReference type="NCBIfam" id="TIGR00597">
    <property type="entry name" value="rad10"/>
    <property type="match status" value="1"/>
</dbReference>
<organism evidence="11 12">
    <name type="scientific">Holothuria leucospilota</name>
    <name type="common">Black long sea cucumber</name>
    <name type="synonym">Mertensiothuria leucospilota</name>
    <dbReference type="NCBI Taxonomy" id="206669"/>
    <lineage>
        <taxon>Eukaryota</taxon>
        <taxon>Metazoa</taxon>
        <taxon>Echinodermata</taxon>
        <taxon>Eleutherozoa</taxon>
        <taxon>Echinozoa</taxon>
        <taxon>Holothuroidea</taxon>
        <taxon>Aspidochirotacea</taxon>
        <taxon>Aspidochirotida</taxon>
        <taxon>Holothuriidae</taxon>
        <taxon>Holothuria</taxon>
    </lineage>
</organism>
<dbReference type="GO" id="GO:0006312">
    <property type="term" value="P:mitotic recombination"/>
    <property type="evidence" value="ECO:0007669"/>
    <property type="project" value="TreeGrafter"/>
</dbReference>
<sequence length="389" mass="43086">MFSEGAIMAVEGKKPNKKGTFHIPSADDIAKFEREIPKFQSHFQSRKQPPTSGGSNEGKKTTSFQANLKKTTLITTGQSTSRNTPANKNSVRTVEVSTLSSVQETSTSRQEATHNNGSNERSSVSDLQRKRGKPVSSFAAKFGSLKDDDEEDEGTSLGDVKRTKPDGESVSVPAVSKPSSGPVSNTKNTSNSILVNPRQRGNPILKSVRNIPWEFGDIVPDYVMGRTVCALFLSLRYHHLNPNYIHGRLKELGSNYELRILLVQVDVKDPHYSLKELARMAILAECTLILAWSPEEAGRYLETYKSYENKPVDALKEKVEQDFVAQVTDCLTTVKSVNKTDVITLLSTFGSVQKIMSTSKDDFCLIPGFGPQKAQRLYDAFQEPFLKQS</sequence>
<dbReference type="GO" id="GO:0003684">
    <property type="term" value="F:damaged DNA binding"/>
    <property type="evidence" value="ECO:0007669"/>
    <property type="project" value="InterPro"/>
</dbReference>
<keyword evidence="6" id="KW-0539">Nucleus</keyword>
<keyword evidence="3" id="KW-0227">DNA damage</keyword>
<evidence type="ECO:0000256" key="8">
    <source>
        <dbReference type="ARBA" id="ARBA00071993"/>
    </source>
</evidence>
<evidence type="ECO:0000313" key="11">
    <source>
        <dbReference type="EMBL" id="KAJ8037492.1"/>
    </source>
</evidence>
<comment type="subcellular location">
    <subcellularLocation>
        <location evidence="1">Nucleus</location>
    </subcellularLocation>
</comment>
<evidence type="ECO:0000313" key="12">
    <source>
        <dbReference type="Proteomes" id="UP001152320"/>
    </source>
</evidence>
<evidence type="ECO:0000256" key="6">
    <source>
        <dbReference type="ARBA" id="ARBA00023242"/>
    </source>
</evidence>
<dbReference type="EMBL" id="JAIZAY010000008">
    <property type="protein sequence ID" value="KAJ8037492.1"/>
    <property type="molecule type" value="Genomic_DNA"/>
</dbReference>
<dbReference type="FunFam" id="1.10.150.20:FF:000017">
    <property type="entry name" value="DNA excision repair protein ERCC-1"/>
    <property type="match status" value="1"/>
</dbReference>
<comment type="function">
    <text evidence="7">Non-catalytic component of a structure-specific DNA repair endonuclease responsible for the 5'-incision during DNA repair. Responsible, in conjunction with SLX4, for the first step in the repair of interstrand cross-links (ICL). Participates in the processing of anaphase bridge-generating DNA structures, which consist in incompletely processed DNA lesions arising during S or G2 phase, and can result in cytokinesis failure. Also required for homology-directed repair (HDR) of DNA double-strand breaks, in conjunction with SLX4.</text>
</comment>
<dbReference type="Pfam" id="PF03834">
    <property type="entry name" value="Rad10"/>
    <property type="match status" value="1"/>
</dbReference>
<evidence type="ECO:0000256" key="5">
    <source>
        <dbReference type="ARBA" id="ARBA00023204"/>
    </source>
</evidence>
<comment type="caution">
    <text evidence="11">The sequence shown here is derived from an EMBL/GenBank/DDBJ whole genome shotgun (WGS) entry which is preliminary data.</text>
</comment>
<evidence type="ECO:0000256" key="4">
    <source>
        <dbReference type="ARBA" id="ARBA00023125"/>
    </source>
</evidence>
<feature type="compositionally biased region" description="Low complexity" evidence="9">
    <location>
        <begin position="169"/>
        <end position="184"/>
    </location>
</feature>
<dbReference type="CDD" id="cd22325">
    <property type="entry name" value="ERCC1_C-like"/>
    <property type="match status" value="1"/>
</dbReference>
<dbReference type="InterPro" id="IPR047260">
    <property type="entry name" value="ERCC1-like_central_dom"/>
</dbReference>
<dbReference type="AlphaFoldDB" id="A0A9Q1C334"/>
<evidence type="ECO:0000259" key="10">
    <source>
        <dbReference type="Pfam" id="PF03834"/>
    </source>
</evidence>
<dbReference type="SUPFAM" id="SSF47781">
    <property type="entry name" value="RuvA domain 2-like"/>
    <property type="match status" value="1"/>
</dbReference>
<evidence type="ECO:0000256" key="3">
    <source>
        <dbReference type="ARBA" id="ARBA00022763"/>
    </source>
</evidence>
<feature type="compositionally biased region" description="Polar residues" evidence="9">
    <location>
        <begin position="185"/>
        <end position="194"/>
    </location>
</feature>
<dbReference type="GO" id="GO:0032204">
    <property type="term" value="P:regulation of telomere maintenance"/>
    <property type="evidence" value="ECO:0007669"/>
    <property type="project" value="UniProtKB-ARBA"/>
</dbReference>
<accession>A0A9Q1C334</accession>
<evidence type="ECO:0000256" key="9">
    <source>
        <dbReference type="SAM" id="MobiDB-lite"/>
    </source>
</evidence>
<dbReference type="SUPFAM" id="SSF52980">
    <property type="entry name" value="Restriction endonuclease-like"/>
    <property type="match status" value="1"/>
</dbReference>
<feature type="region of interest" description="Disordered" evidence="9">
    <location>
        <begin position="1"/>
        <end position="198"/>
    </location>
</feature>
<name>A0A9Q1C334_HOLLE</name>
<dbReference type="InterPro" id="IPR011335">
    <property type="entry name" value="Restrct_endonuc-II-like"/>
</dbReference>
<reference evidence="11" key="1">
    <citation type="submission" date="2021-10" db="EMBL/GenBank/DDBJ databases">
        <title>Tropical sea cucumber genome reveals ecological adaptation and Cuvierian tubules defense mechanism.</title>
        <authorList>
            <person name="Chen T."/>
        </authorList>
    </citation>
    <scope>NUCLEOTIDE SEQUENCE</scope>
    <source>
        <strain evidence="11">Nanhai2018</strain>
        <tissue evidence="11">Muscle</tissue>
    </source>
</reference>
<dbReference type="Gene3D" id="3.40.50.10130">
    <property type="match status" value="1"/>
</dbReference>
<dbReference type="InterPro" id="IPR010994">
    <property type="entry name" value="RuvA_2-like"/>
</dbReference>
<proteinExistence type="inferred from homology"/>
<evidence type="ECO:0000256" key="7">
    <source>
        <dbReference type="ARBA" id="ARBA00054210"/>
    </source>
</evidence>
<feature type="compositionally biased region" description="Polar residues" evidence="9">
    <location>
        <begin position="41"/>
        <end position="54"/>
    </location>
</feature>
<feature type="domain" description="ERCC1-like central" evidence="10">
    <location>
        <begin position="192"/>
        <end position="305"/>
    </location>
</feature>
<dbReference type="GO" id="GO:0070522">
    <property type="term" value="C:ERCC4-ERCC1 complex"/>
    <property type="evidence" value="ECO:0007669"/>
    <property type="project" value="TreeGrafter"/>
</dbReference>
<evidence type="ECO:0000256" key="2">
    <source>
        <dbReference type="ARBA" id="ARBA00008283"/>
    </source>
</evidence>
<dbReference type="OrthoDB" id="10262814at2759"/>
<dbReference type="Gene3D" id="1.10.150.20">
    <property type="entry name" value="5' to 3' exonuclease, C-terminal subdomain"/>
    <property type="match status" value="1"/>
</dbReference>
<feature type="compositionally biased region" description="Polar residues" evidence="9">
    <location>
        <begin position="61"/>
        <end position="126"/>
    </location>
</feature>